<organism evidence="1 2">
    <name type="scientific">Acinetobacter calcoaceticus</name>
    <dbReference type="NCBI Taxonomy" id="471"/>
    <lineage>
        <taxon>Bacteria</taxon>
        <taxon>Pseudomonadati</taxon>
        <taxon>Pseudomonadota</taxon>
        <taxon>Gammaproteobacteria</taxon>
        <taxon>Moraxellales</taxon>
        <taxon>Moraxellaceae</taxon>
        <taxon>Acinetobacter</taxon>
        <taxon>Acinetobacter calcoaceticus/baumannii complex</taxon>
    </lineage>
</organism>
<evidence type="ECO:0000313" key="2">
    <source>
        <dbReference type="Proteomes" id="UP000294355"/>
    </source>
</evidence>
<gene>
    <name evidence="1" type="ORF">AC2117_01602</name>
</gene>
<reference evidence="1 2" key="1">
    <citation type="submission" date="2018-08" db="EMBL/GenBank/DDBJ databases">
        <authorList>
            <person name="Gonzaga-Molto A."/>
        </authorList>
    </citation>
    <scope>NUCLEOTIDE SEQUENCE [LARGE SCALE GENOMIC DNA]</scope>
    <source>
        <strain evidence="1">Acinetobacter calcoaceticus str. 2117</strain>
    </source>
</reference>
<accession>A0A446ZIY0</accession>
<name>A0A446ZIY0_ACICA</name>
<dbReference type="AlphaFoldDB" id="A0A446ZIY0"/>
<proteinExistence type="predicted"/>
<dbReference type="Proteomes" id="UP000294355">
    <property type="component" value="Chromosome"/>
</dbReference>
<evidence type="ECO:0000313" key="1">
    <source>
        <dbReference type="EMBL" id="VAX44420.1"/>
    </source>
</evidence>
<sequence length="44" mass="5129">MNFTRLTDDQLTQTLIPKRFVPPTPPEYEGKNIVYVLIVKILLI</sequence>
<dbReference type="EMBL" id="LS999521">
    <property type="protein sequence ID" value="VAX44420.1"/>
    <property type="molecule type" value="Genomic_DNA"/>
</dbReference>
<protein>
    <submittedName>
        <fullName evidence="1">Uncharacterized protein</fullName>
    </submittedName>
</protein>